<evidence type="ECO:0000313" key="1">
    <source>
        <dbReference type="EMBL" id="KXO15240.1"/>
    </source>
</evidence>
<dbReference type="STRING" id="28125.HMPREF3202_01920"/>
<comment type="caution">
    <text evidence="1">The sequence shown here is derived from an EMBL/GenBank/DDBJ whole genome shotgun (WGS) entry which is preliminary data.</text>
</comment>
<proteinExistence type="predicted"/>
<sequence length="101" mass="11481">MKGITLIDYEAVIQPHRGPDGKIISGLVIGDTLHQNQALILHLHKGELKERPMTGCGISDMLLDNDPIYWRTLIREQLEMDRQTVTNIKITTKSIEIDAQY</sequence>
<dbReference type="RefSeq" id="WP_025001526.1">
    <property type="nucleotide sequence ID" value="NZ_KQ965707.1"/>
</dbReference>
<dbReference type="EMBL" id="LTAG01000111">
    <property type="protein sequence ID" value="KXO15240.1"/>
    <property type="molecule type" value="Genomic_DNA"/>
</dbReference>
<organism evidence="1 2">
    <name type="scientific">Prevotella bivia</name>
    <dbReference type="NCBI Taxonomy" id="28125"/>
    <lineage>
        <taxon>Bacteria</taxon>
        <taxon>Pseudomonadati</taxon>
        <taxon>Bacteroidota</taxon>
        <taxon>Bacteroidia</taxon>
        <taxon>Bacteroidales</taxon>
        <taxon>Prevotellaceae</taxon>
        <taxon>Prevotella</taxon>
    </lineage>
</organism>
<accession>A0A137SRW1</accession>
<reference evidence="1 2" key="1">
    <citation type="submission" date="2016-02" db="EMBL/GenBank/DDBJ databases">
        <authorList>
            <person name="Wen L."/>
            <person name="He K."/>
            <person name="Yang H."/>
        </authorList>
    </citation>
    <scope>NUCLEOTIDE SEQUENCE [LARGE SCALE GENOMIC DNA]</scope>
    <source>
        <strain evidence="1 2">GED7880</strain>
    </source>
</reference>
<dbReference type="AlphaFoldDB" id="A0A137SRW1"/>
<protein>
    <submittedName>
        <fullName evidence="1">Uncharacterized protein</fullName>
    </submittedName>
</protein>
<dbReference type="PATRIC" id="fig|28125.4.peg.1913"/>
<gene>
    <name evidence="1" type="ORF">HMPREF3202_01920</name>
</gene>
<dbReference type="Proteomes" id="UP000070093">
    <property type="component" value="Unassembled WGS sequence"/>
</dbReference>
<evidence type="ECO:0000313" key="2">
    <source>
        <dbReference type="Proteomes" id="UP000070093"/>
    </source>
</evidence>
<name>A0A137SRW1_9BACT</name>